<dbReference type="GO" id="GO:0004514">
    <property type="term" value="F:nicotinate-nucleotide diphosphorylase (carboxylating) activity"/>
    <property type="evidence" value="ECO:0007669"/>
    <property type="project" value="UniProtKB-EC"/>
</dbReference>
<evidence type="ECO:0000313" key="15">
    <source>
        <dbReference type="EMBL" id="TPW29588.1"/>
    </source>
</evidence>
<evidence type="ECO:0000256" key="3">
    <source>
        <dbReference type="ARBA" id="ARBA00009400"/>
    </source>
</evidence>
<dbReference type="OrthoDB" id="9782546at2"/>
<evidence type="ECO:0000256" key="7">
    <source>
        <dbReference type="ARBA" id="ARBA00022676"/>
    </source>
</evidence>
<comment type="subunit">
    <text evidence="4">Hexamer formed by 3 homodimers.</text>
</comment>
<dbReference type="SUPFAM" id="SSF51690">
    <property type="entry name" value="Nicotinate/Quinolinate PRTase C-terminal domain-like"/>
    <property type="match status" value="1"/>
</dbReference>
<feature type="domain" description="Quinolinate phosphoribosyl transferase N-terminal" evidence="14">
    <location>
        <begin position="31"/>
        <end position="116"/>
    </location>
</feature>
<evidence type="ECO:0000256" key="8">
    <source>
        <dbReference type="ARBA" id="ARBA00022679"/>
    </source>
</evidence>
<evidence type="ECO:0000256" key="5">
    <source>
        <dbReference type="ARBA" id="ARBA00011944"/>
    </source>
</evidence>
<sequence>MPQAHLPSLPAPLVEAAVRSALLEDLGRAGDVTSIATITPRATARGRIVSRERLVVCGLDFVRSAFFQMNPAIRFAAECDDGRTVEAGETIATVEGPARDVLSGERVALNYLCHLSAISTYTGAFAAKIAHTAAAICCTRKTVPGMRAFQKYAVRIGGGINHRFGLDDAILIKDNHIAVCGGVRSAVEQAKAYAGHLLALEVEVDTLEQLDEALAAGAGAILLDNFTPQDLRRAVERTAGRAKLEASGGIAFDTVVPVAETGVDYISSSKITMAPPAVDIGFDIEVA</sequence>
<dbReference type="SUPFAM" id="SSF54675">
    <property type="entry name" value="Nicotinate/Quinolinate PRTase N-terminal domain-like"/>
    <property type="match status" value="1"/>
</dbReference>
<name>A0A506U7Y2_9HYPH</name>
<dbReference type="FunFam" id="3.90.1170.20:FF:000001">
    <property type="entry name" value="Nicotinate-nucleotide diphosphorylase (Carboxylating)"/>
    <property type="match status" value="1"/>
</dbReference>
<dbReference type="CDD" id="cd01572">
    <property type="entry name" value="QPRTase"/>
    <property type="match status" value="1"/>
</dbReference>
<keyword evidence="7 12" id="KW-0328">Glycosyltransferase</keyword>
<evidence type="ECO:0000256" key="11">
    <source>
        <dbReference type="ARBA" id="ARBA00069173"/>
    </source>
</evidence>
<evidence type="ECO:0000256" key="12">
    <source>
        <dbReference type="PIRNR" id="PIRNR006250"/>
    </source>
</evidence>
<dbReference type="NCBIfam" id="TIGR00078">
    <property type="entry name" value="nadC"/>
    <property type="match status" value="1"/>
</dbReference>
<dbReference type="UniPathway" id="UPA00253">
    <property type="reaction ID" value="UER00331"/>
</dbReference>
<accession>A0A506U7Y2</accession>
<evidence type="ECO:0000256" key="10">
    <source>
        <dbReference type="ARBA" id="ARBA00047445"/>
    </source>
</evidence>
<comment type="pathway">
    <text evidence="2">Cofactor biosynthesis; NAD(+) biosynthesis; nicotinate D-ribonucleotide from quinolinate: step 1/1.</text>
</comment>
<evidence type="ECO:0000259" key="13">
    <source>
        <dbReference type="Pfam" id="PF01729"/>
    </source>
</evidence>
<organism evidence="15 16">
    <name type="scientific">Pararhizobium mangrovi</name>
    <dbReference type="NCBI Taxonomy" id="2590452"/>
    <lineage>
        <taxon>Bacteria</taxon>
        <taxon>Pseudomonadati</taxon>
        <taxon>Pseudomonadota</taxon>
        <taxon>Alphaproteobacteria</taxon>
        <taxon>Hyphomicrobiales</taxon>
        <taxon>Rhizobiaceae</taxon>
        <taxon>Rhizobium/Agrobacterium group</taxon>
        <taxon>Pararhizobium</taxon>
    </lineage>
</organism>
<dbReference type="InterPro" id="IPR036068">
    <property type="entry name" value="Nicotinate_pribotase-like_C"/>
</dbReference>
<dbReference type="InterPro" id="IPR004393">
    <property type="entry name" value="NadC"/>
</dbReference>
<dbReference type="EMBL" id="VHLH01000010">
    <property type="protein sequence ID" value="TPW29588.1"/>
    <property type="molecule type" value="Genomic_DNA"/>
</dbReference>
<feature type="domain" description="Quinolinate phosphoribosyl transferase C-terminal" evidence="13">
    <location>
        <begin position="118"/>
        <end position="282"/>
    </location>
</feature>
<dbReference type="AlphaFoldDB" id="A0A506U7Y2"/>
<dbReference type="InterPro" id="IPR002638">
    <property type="entry name" value="Quinolinate_PRibosylTrfase_C"/>
</dbReference>
<dbReference type="InterPro" id="IPR037128">
    <property type="entry name" value="Quinolinate_PRibosylTase_N_sf"/>
</dbReference>
<dbReference type="InterPro" id="IPR027277">
    <property type="entry name" value="NadC/ModD"/>
</dbReference>
<comment type="caution">
    <text evidence="15">The sequence shown here is derived from an EMBL/GenBank/DDBJ whole genome shotgun (WGS) entry which is preliminary data.</text>
</comment>
<dbReference type="FunFam" id="3.20.20.70:FF:000030">
    <property type="entry name" value="Nicotinate-nucleotide pyrophosphorylase, carboxylating"/>
    <property type="match status" value="1"/>
</dbReference>
<evidence type="ECO:0000256" key="1">
    <source>
        <dbReference type="ARBA" id="ARBA00003237"/>
    </source>
</evidence>
<dbReference type="EC" id="2.4.2.19" evidence="5"/>
<dbReference type="PANTHER" id="PTHR32179:SF3">
    <property type="entry name" value="NICOTINATE-NUCLEOTIDE PYROPHOSPHORYLASE [CARBOXYLATING]"/>
    <property type="match status" value="1"/>
</dbReference>
<dbReference type="Gene3D" id="3.90.1170.20">
    <property type="entry name" value="Quinolinate phosphoribosyl transferase, N-terminal domain"/>
    <property type="match status" value="1"/>
</dbReference>
<dbReference type="InterPro" id="IPR013785">
    <property type="entry name" value="Aldolase_TIM"/>
</dbReference>
<dbReference type="InterPro" id="IPR022412">
    <property type="entry name" value="Quinolinate_PRibosylTrfase_N"/>
</dbReference>
<evidence type="ECO:0000259" key="14">
    <source>
        <dbReference type="Pfam" id="PF02749"/>
    </source>
</evidence>
<dbReference type="PIRSF" id="PIRSF006250">
    <property type="entry name" value="NadC_ModD"/>
    <property type="match status" value="1"/>
</dbReference>
<dbReference type="PANTHER" id="PTHR32179">
    <property type="entry name" value="NICOTINATE-NUCLEOTIDE PYROPHOSPHORYLASE [CARBOXYLATING]"/>
    <property type="match status" value="1"/>
</dbReference>
<evidence type="ECO:0000256" key="9">
    <source>
        <dbReference type="ARBA" id="ARBA00033102"/>
    </source>
</evidence>
<dbReference type="GO" id="GO:0034213">
    <property type="term" value="P:quinolinate catabolic process"/>
    <property type="evidence" value="ECO:0007669"/>
    <property type="project" value="TreeGrafter"/>
</dbReference>
<comment type="similarity">
    <text evidence="3 12">Belongs to the NadC/ModD family.</text>
</comment>
<dbReference type="Pfam" id="PF01729">
    <property type="entry name" value="QRPTase_C"/>
    <property type="match status" value="1"/>
</dbReference>
<dbReference type="Proteomes" id="UP000320314">
    <property type="component" value="Unassembled WGS sequence"/>
</dbReference>
<keyword evidence="8 12" id="KW-0808">Transferase</keyword>
<gene>
    <name evidence="15" type="primary">nadC</name>
    <name evidence="15" type="ORF">FJU11_07030</name>
</gene>
<dbReference type="RefSeq" id="WP_141166331.1">
    <property type="nucleotide sequence ID" value="NZ_VHLH01000010.1"/>
</dbReference>
<dbReference type="Gene3D" id="3.20.20.70">
    <property type="entry name" value="Aldolase class I"/>
    <property type="match status" value="1"/>
</dbReference>
<evidence type="ECO:0000256" key="2">
    <source>
        <dbReference type="ARBA" id="ARBA00004893"/>
    </source>
</evidence>
<proteinExistence type="inferred from homology"/>
<evidence type="ECO:0000313" key="16">
    <source>
        <dbReference type="Proteomes" id="UP000320314"/>
    </source>
</evidence>
<reference evidence="15 16" key="1">
    <citation type="submission" date="2019-06" db="EMBL/GenBank/DDBJ databases">
        <authorList>
            <person name="Li M."/>
        </authorList>
    </citation>
    <scope>NUCLEOTIDE SEQUENCE [LARGE SCALE GENOMIC DNA]</scope>
    <source>
        <strain evidence="15 16">BGMRC6574</strain>
    </source>
</reference>
<comment type="catalytic activity">
    <reaction evidence="10">
        <text>nicotinate beta-D-ribonucleotide + CO2 + diphosphate = quinolinate + 5-phospho-alpha-D-ribose 1-diphosphate + 2 H(+)</text>
        <dbReference type="Rhea" id="RHEA:12733"/>
        <dbReference type="ChEBI" id="CHEBI:15378"/>
        <dbReference type="ChEBI" id="CHEBI:16526"/>
        <dbReference type="ChEBI" id="CHEBI:29959"/>
        <dbReference type="ChEBI" id="CHEBI:33019"/>
        <dbReference type="ChEBI" id="CHEBI:57502"/>
        <dbReference type="ChEBI" id="CHEBI:58017"/>
        <dbReference type="EC" id="2.4.2.19"/>
    </reaction>
</comment>
<keyword evidence="6" id="KW-0662">Pyridine nucleotide biosynthesis</keyword>
<dbReference type="GO" id="GO:0005737">
    <property type="term" value="C:cytoplasm"/>
    <property type="evidence" value="ECO:0007669"/>
    <property type="project" value="TreeGrafter"/>
</dbReference>
<evidence type="ECO:0000256" key="6">
    <source>
        <dbReference type="ARBA" id="ARBA00022642"/>
    </source>
</evidence>
<dbReference type="Pfam" id="PF02749">
    <property type="entry name" value="QRPTase_N"/>
    <property type="match status" value="1"/>
</dbReference>
<protein>
    <recommendedName>
        <fullName evidence="11">Probable nicotinate-nucleotide pyrophosphorylase [carboxylating]</fullName>
        <ecNumber evidence="5">2.4.2.19</ecNumber>
    </recommendedName>
    <alternativeName>
        <fullName evidence="9">Quinolinate phosphoribosyltransferase [decarboxylating]</fullName>
    </alternativeName>
</protein>
<dbReference type="GO" id="GO:0009435">
    <property type="term" value="P:NAD+ biosynthetic process"/>
    <property type="evidence" value="ECO:0007669"/>
    <property type="project" value="UniProtKB-UniPathway"/>
</dbReference>
<evidence type="ECO:0000256" key="4">
    <source>
        <dbReference type="ARBA" id="ARBA00011218"/>
    </source>
</evidence>
<keyword evidence="16" id="KW-1185">Reference proteome</keyword>
<comment type="function">
    <text evidence="1">Involved in the catabolism of quinolinic acid (QA).</text>
</comment>